<dbReference type="AlphaFoldDB" id="A0A7C5YYG3"/>
<protein>
    <submittedName>
        <fullName evidence="1">Uncharacterized protein</fullName>
    </submittedName>
</protein>
<evidence type="ECO:0000313" key="1">
    <source>
        <dbReference type="EMBL" id="HHR91922.1"/>
    </source>
</evidence>
<comment type="caution">
    <text evidence="1">The sequence shown here is derived from an EMBL/GenBank/DDBJ whole genome shotgun (WGS) entry which is preliminary data.</text>
</comment>
<accession>A0A7C5YYG3</accession>
<organism evidence="1">
    <name type="scientific">candidate division CPR3 bacterium</name>
    <dbReference type="NCBI Taxonomy" id="2268181"/>
    <lineage>
        <taxon>Bacteria</taxon>
        <taxon>Bacteria division CPR3</taxon>
    </lineage>
</organism>
<proteinExistence type="predicted"/>
<gene>
    <name evidence="1" type="ORF">ENL96_00195</name>
</gene>
<sequence length="465" mass="53625">MTTEKLGGKISLQEMQQQILQNPPRSLWRKDLLRPFPLELEGDIEMSPEKVESLMRGMNALELLARDLGIKNLSAQLKRDPNSPLARAIRSIVSKTIGEMGFLGLSHFDEILKENFPDGVSEEEAMLLAGAYGIGLLAGLPQDIPIYEYELYFAERILGMAVRVIAPTKGKLPKDKALRREVLQKMSLYFENVREFRYNLLKKYGVGSRIRIIDEDSISMWDVEKLDRLSEEADALCSSYEIDPERELAELTFQLAPAVISEGLDATQVLWLRAALRKLQSFSSYNLEAEWNEERIASAISAGLRAGTSYLSRADNYRFTEYGPSVHYRYKGEEYFGCCWWAFNTMESKWSEVINNDKELVLYAAAFTLGLMASHMSYKKDRNYHISDACIAKMPFLLATARKAGLDKVDHKVDKEVFDLLYPFYEYLQELEKFYFPRWYRGDSPYMRDIKDAYECVKEMVRESR</sequence>
<dbReference type="EMBL" id="DRVY01000009">
    <property type="protein sequence ID" value="HHR91922.1"/>
    <property type="molecule type" value="Genomic_DNA"/>
</dbReference>
<reference evidence="1" key="1">
    <citation type="journal article" date="2020" name="mSystems">
        <title>Genome- and Community-Level Interaction Insights into Carbon Utilization and Element Cycling Functions of Hydrothermarchaeota in Hydrothermal Sediment.</title>
        <authorList>
            <person name="Zhou Z."/>
            <person name="Liu Y."/>
            <person name="Xu W."/>
            <person name="Pan J."/>
            <person name="Luo Z.H."/>
            <person name="Li M."/>
        </authorList>
    </citation>
    <scope>NUCLEOTIDE SEQUENCE [LARGE SCALE GENOMIC DNA]</scope>
    <source>
        <strain evidence="1">SpSt-1042</strain>
    </source>
</reference>
<name>A0A7C5YYG3_UNCC3</name>